<evidence type="ECO:0000313" key="2">
    <source>
        <dbReference type="Proteomes" id="UP000034883"/>
    </source>
</evidence>
<dbReference type="AlphaFoldDB" id="A0A0F6SHD5"/>
<name>A0A0F6SHD5_9BACT</name>
<proteinExistence type="predicted"/>
<dbReference type="EMBL" id="CP011125">
    <property type="protein sequence ID" value="AKF10254.1"/>
    <property type="molecule type" value="Genomic_DNA"/>
</dbReference>
<evidence type="ECO:0000313" key="1">
    <source>
        <dbReference type="EMBL" id="AKF10254.1"/>
    </source>
</evidence>
<gene>
    <name evidence="1" type="ORF">DB32_007403</name>
</gene>
<keyword evidence="2" id="KW-1185">Reference proteome</keyword>
<organism evidence="1 2">
    <name type="scientific">Sandaracinus amylolyticus</name>
    <dbReference type="NCBI Taxonomy" id="927083"/>
    <lineage>
        <taxon>Bacteria</taxon>
        <taxon>Pseudomonadati</taxon>
        <taxon>Myxococcota</taxon>
        <taxon>Polyangia</taxon>
        <taxon>Polyangiales</taxon>
        <taxon>Sandaracinaceae</taxon>
        <taxon>Sandaracinus</taxon>
    </lineage>
</organism>
<protein>
    <submittedName>
        <fullName evidence="1">Uncharacterized protein</fullName>
    </submittedName>
</protein>
<dbReference type="RefSeq" id="WP_053237234.1">
    <property type="nucleotide sequence ID" value="NZ_CP011125.1"/>
</dbReference>
<reference evidence="1 2" key="1">
    <citation type="submission" date="2015-03" db="EMBL/GenBank/DDBJ databases">
        <title>Genome assembly of Sandaracinus amylolyticus DSM 53668.</title>
        <authorList>
            <person name="Sharma G."/>
            <person name="Subramanian S."/>
        </authorList>
    </citation>
    <scope>NUCLEOTIDE SEQUENCE [LARGE SCALE GENOMIC DNA]</scope>
    <source>
        <strain evidence="1 2">DSM 53668</strain>
    </source>
</reference>
<dbReference type="Proteomes" id="UP000034883">
    <property type="component" value="Chromosome"/>
</dbReference>
<sequence length="303" mass="33935">MTTWVVQHGLVGADGQLPFEYASPLYDLFTVGPQHVDTNVERLLRQAAGLPSDLDVLDEHQGLLDDDVVLLARQDLTSLAASLWWIDAMTQRGSDVQRVRLAVVPVFAPAEVVVSAVRDAQAIAEDLEPLRALRRVIARDDDALTLPIASVTPARRPWAELCARMRDFLPDARGLDLVDVRLLDAVGSEWTRVVPVVSRVFASQDDANRVGDVVLWRRLLELAEHRPAKHPRDQDDDDEPTKLIELELEGPISMRFARVRRTALGDQVLAGRDVLEVRAYDRWVGGRFLTCDRILRAPSLRRA</sequence>
<dbReference type="KEGG" id="samy:DB32_007403"/>
<dbReference type="STRING" id="927083.DB32_007403"/>
<accession>A0A0F6SHD5</accession>